<proteinExistence type="predicted"/>
<organism evidence="3 4">
    <name type="scientific">Luteimonas colneyensis</name>
    <dbReference type="NCBI Taxonomy" id="2762230"/>
    <lineage>
        <taxon>Bacteria</taxon>
        <taxon>Pseudomonadati</taxon>
        <taxon>Pseudomonadota</taxon>
        <taxon>Gammaproteobacteria</taxon>
        <taxon>Lysobacterales</taxon>
        <taxon>Lysobacteraceae</taxon>
        <taxon>Luteimonas</taxon>
    </lineage>
</organism>
<keyword evidence="4" id="KW-1185">Reference proteome</keyword>
<dbReference type="PROSITE" id="PS51257">
    <property type="entry name" value="PROKAR_LIPOPROTEIN"/>
    <property type="match status" value="1"/>
</dbReference>
<dbReference type="EMBL" id="JACSQJ010000005">
    <property type="protein sequence ID" value="MBD7988378.1"/>
    <property type="molecule type" value="Genomic_DNA"/>
</dbReference>
<dbReference type="Gene3D" id="3.30.565.40">
    <property type="entry name" value="Fervidobacterium nodosum Rt17-B1 like"/>
    <property type="match status" value="1"/>
</dbReference>
<feature type="domain" description="DUF3298" evidence="2">
    <location>
        <begin position="240"/>
        <end position="264"/>
    </location>
</feature>
<dbReference type="Gene3D" id="3.90.640.20">
    <property type="entry name" value="Heat-shock cognate protein, ATPase"/>
    <property type="match status" value="1"/>
</dbReference>
<dbReference type="InterPro" id="IPR037126">
    <property type="entry name" value="PdaC/RsiV-like_sf"/>
</dbReference>
<feature type="signal peptide" evidence="1">
    <location>
        <begin position="1"/>
        <end position="24"/>
    </location>
</feature>
<dbReference type="Pfam" id="PF11738">
    <property type="entry name" value="DUF3298"/>
    <property type="match status" value="1"/>
</dbReference>
<accession>A0ABR8UKQ5</accession>
<protein>
    <recommendedName>
        <fullName evidence="2">DUF3298 domain-containing protein</fullName>
    </recommendedName>
</protein>
<evidence type="ECO:0000313" key="4">
    <source>
        <dbReference type="Proteomes" id="UP000647183"/>
    </source>
</evidence>
<dbReference type="Proteomes" id="UP000647183">
    <property type="component" value="Unassembled WGS sequence"/>
</dbReference>
<name>A0ABR8UKQ5_9GAMM</name>
<reference evidence="3 4" key="1">
    <citation type="submission" date="2020-08" db="EMBL/GenBank/DDBJ databases">
        <title>A Genomic Blueprint of the Chicken Gut Microbiome.</title>
        <authorList>
            <person name="Gilroy R."/>
            <person name="Ravi A."/>
            <person name="Getino M."/>
            <person name="Pursley I."/>
            <person name="Horton D.L."/>
            <person name="Alikhan N.-F."/>
            <person name="Baker D."/>
            <person name="Gharbi K."/>
            <person name="Hall N."/>
            <person name="Watson M."/>
            <person name="Adriaenssens E.M."/>
            <person name="Foster-Nyarko E."/>
            <person name="Jarju S."/>
            <person name="Secka A."/>
            <person name="Antonio M."/>
            <person name="Oren A."/>
            <person name="Chaudhuri R."/>
            <person name="La Ragione R.M."/>
            <person name="Hildebrand F."/>
            <person name="Pallen M.J."/>
        </authorList>
    </citation>
    <scope>NUCLEOTIDE SEQUENCE [LARGE SCALE GENOMIC DNA]</scope>
    <source>
        <strain evidence="3 4">Sa2BVA3</strain>
    </source>
</reference>
<keyword evidence="1" id="KW-0732">Signal</keyword>
<evidence type="ECO:0000256" key="1">
    <source>
        <dbReference type="SAM" id="SignalP"/>
    </source>
</evidence>
<dbReference type="RefSeq" id="WP_191729577.1">
    <property type="nucleotide sequence ID" value="NZ_JACSQJ010000005.1"/>
</dbReference>
<evidence type="ECO:0000313" key="3">
    <source>
        <dbReference type="EMBL" id="MBD7988378.1"/>
    </source>
</evidence>
<evidence type="ECO:0000259" key="2">
    <source>
        <dbReference type="Pfam" id="PF11738"/>
    </source>
</evidence>
<feature type="chain" id="PRO_5045911668" description="DUF3298 domain-containing protein" evidence="1">
    <location>
        <begin position="25"/>
        <end position="282"/>
    </location>
</feature>
<sequence>MHRTHRVVALTLLLALALAGCRREADVADAGTADSPAAPEAAVGGTAAAEGPVRLEDVMESDPRYILGISYPPGMERYPGLAAELKRYADAARGDLMEAVEAHDPAAGSAGIPYDLTLAYEVLMDTPTVVAVQAWGTLYTGGAHGNPLVARFVWLPQRDEMLRAEALLADPGGWDEISAFVRDSLHAALSQRLDADAVEPADRAKLMGSGSRMIDDGTTPEPGNFAQFEPVPGEGGRLRALRFVFPPYQVGPYSDGMQTVEVPASVLLPHLAPEYRDLFVAG</sequence>
<gene>
    <name evidence="3" type="ORF">H9645_10100</name>
</gene>
<comment type="caution">
    <text evidence="3">The sequence shown here is derived from an EMBL/GenBank/DDBJ whole genome shotgun (WGS) entry which is preliminary data.</text>
</comment>
<dbReference type="InterPro" id="IPR021729">
    <property type="entry name" value="DUF3298"/>
</dbReference>